<comment type="caution">
    <text evidence="1">The sequence shown here is derived from an EMBL/GenBank/DDBJ whole genome shotgun (WGS) entry which is preliminary data.</text>
</comment>
<dbReference type="PROSITE" id="PS51257">
    <property type="entry name" value="PROKAR_LIPOPROTEIN"/>
    <property type="match status" value="1"/>
</dbReference>
<organism evidence="1">
    <name type="scientific">hydrocarbon metagenome</name>
    <dbReference type="NCBI Taxonomy" id="938273"/>
    <lineage>
        <taxon>unclassified sequences</taxon>
        <taxon>metagenomes</taxon>
        <taxon>ecological metagenomes</taxon>
    </lineage>
</organism>
<sequence length="155" mass="17031">MKKEHFILLVFIASAALVSGYTLAFTSCYKVIMNQNLHPVAVIAEQQAGSKNIGPDISDTSLAAEDCTIACLTDVQKTEGTQRSTEVMVVDSLEKAEIEAMLTSLGLQEGQEYSQFIREFQQQQSLDPTGTLDSATLNLIMQQAKLEKVSKRLRS</sequence>
<reference evidence="1" key="1">
    <citation type="journal article" date="2015" name="Proc. Natl. Acad. Sci. U.S.A.">
        <title>Networks of energetic and metabolic interactions define dynamics in microbial communities.</title>
        <authorList>
            <person name="Embree M."/>
            <person name="Liu J.K."/>
            <person name="Al-Bassam M.M."/>
            <person name="Zengler K."/>
        </authorList>
    </citation>
    <scope>NUCLEOTIDE SEQUENCE</scope>
</reference>
<dbReference type="InterPro" id="IPR036366">
    <property type="entry name" value="PGBDSf"/>
</dbReference>
<dbReference type="EMBL" id="LNQE01001865">
    <property type="protein sequence ID" value="KUG03880.1"/>
    <property type="molecule type" value="Genomic_DNA"/>
</dbReference>
<name>A0A0W8E5F8_9ZZZZ</name>
<gene>
    <name evidence="1" type="ORF">ASZ90_018659</name>
</gene>
<protein>
    <submittedName>
        <fullName evidence="1">Uncharacterized protein</fullName>
    </submittedName>
</protein>
<proteinExistence type="predicted"/>
<dbReference type="SUPFAM" id="SSF47090">
    <property type="entry name" value="PGBD-like"/>
    <property type="match status" value="1"/>
</dbReference>
<dbReference type="AlphaFoldDB" id="A0A0W8E5F8"/>
<dbReference type="InterPro" id="IPR036365">
    <property type="entry name" value="PGBD-like_sf"/>
</dbReference>
<accession>A0A0W8E5F8</accession>
<evidence type="ECO:0000313" key="1">
    <source>
        <dbReference type="EMBL" id="KUG03880.1"/>
    </source>
</evidence>
<dbReference type="Gene3D" id="1.10.101.10">
    <property type="entry name" value="PGBD-like superfamily/PGBD"/>
    <property type="match status" value="1"/>
</dbReference>